<organism evidence="1 2">
    <name type="scientific">[Clostridium] symbiosum ATCC 14940</name>
    <dbReference type="NCBI Taxonomy" id="411472"/>
    <lineage>
        <taxon>Bacteria</taxon>
        <taxon>Bacillati</taxon>
        <taxon>Bacillota</taxon>
        <taxon>Clostridia</taxon>
        <taxon>Lachnospirales</taxon>
        <taxon>Lachnospiraceae</taxon>
        <taxon>Otoolea</taxon>
    </lineage>
</organism>
<evidence type="ECO:0000313" key="2">
    <source>
        <dbReference type="Proteomes" id="UP000016491"/>
    </source>
</evidence>
<comment type="caution">
    <text evidence="1">The sequence shown here is derived from an EMBL/GenBank/DDBJ whole genome shotgun (WGS) entry which is preliminary data.</text>
</comment>
<dbReference type="Proteomes" id="UP000016491">
    <property type="component" value="Unassembled WGS sequence"/>
</dbReference>
<gene>
    <name evidence="1" type="ORF">CLOSYM_01576</name>
</gene>
<name>A0ABC9U041_CLOSY</name>
<dbReference type="EMBL" id="AWSU01000123">
    <property type="protein sequence ID" value="ERI78361.1"/>
    <property type="molecule type" value="Genomic_DNA"/>
</dbReference>
<evidence type="ECO:0000313" key="1">
    <source>
        <dbReference type="EMBL" id="ERI78361.1"/>
    </source>
</evidence>
<reference evidence="1 2" key="1">
    <citation type="submission" date="2013-07" db="EMBL/GenBank/DDBJ databases">
        <authorList>
            <person name="Weinstock G."/>
            <person name="Sodergren E."/>
            <person name="Wylie T."/>
            <person name="Fulton L."/>
            <person name="Fulton R."/>
            <person name="Fronick C."/>
            <person name="O'Laughlin M."/>
            <person name="Godfrey J."/>
            <person name="Miner T."/>
            <person name="Herter B."/>
            <person name="Appelbaum E."/>
            <person name="Cordes M."/>
            <person name="Lek S."/>
            <person name="Wollam A."/>
            <person name="Pepin K.H."/>
            <person name="Palsikar V.B."/>
            <person name="Mitreva M."/>
            <person name="Wilson R.K."/>
        </authorList>
    </citation>
    <scope>NUCLEOTIDE SEQUENCE [LARGE SCALE GENOMIC DNA]</scope>
    <source>
        <strain evidence="1 2">ATCC 14940</strain>
    </source>
</reference>
<dbReference type="AlphaFoldDB" id="A0ABC9U041"/>
<sequence length="57" mass="6720">MRAACHFLLFSKNIINISKNDKKILIFGFLHVILPITAYVQEHAEFTPEVYHIYELE</sequence>
<accession>A0ABC9U041</accession>
<proteinExistence type="predicted"/>
<protein>
    <submittedName>
        <fullName evidence="1">Uncharacterized protein</fullName>
    </submittedName>
</protein>